<dbReference type="PANTHER" id="PTHR10192">
    <property type="entry name" value="MOLYBDOPTERIN BIOSYNTHESIS PROTEIN"/>
    <property type="match status" value="1"/>
</dbReference>
<name>A0A1G6IPC0_9BURK</name>
<dbReference type="UniPathway" id="UPA00344"/>
<dbReference type="GO" id="GO:0061599">
    <property type="term" value="F:molybdopterin molybdotransferase activity"/>
    <property type="evidence" value="ECO:0007669"/>
    <property type="project" value="UniProtKB-UniRule"/>
</dbReference>
<dbReference type="Proteomes" id="UP000198781">
    <property type="component" value="Unassembled WGS sequence"/>
</dbReference>
<dbReference type="SMART" id="SM00852">
    <property type="entry name" value="MoCF_biosynth"/>
    <property type="match status" value="1"/>
</dbReference>
<dbReference type="GO" id="GO:0006777">
    <property type="term" value="P:Mo-molybdopterin cofactor biosynthetic process"/>
    <property type="evidence" value="ECO:0007669"/>
    <property type="project" value="UniProtKB-UniRule"/>
</dbReference>
<keyword evidence="8 10" id="KW-0808">Transferase</keyword>
<evidence type="ECO:0000256" key="8">
    <source>
        <dbReference type="RuleBase" id="RU365090"/>
    </source>
</evidence>
<dbReference type="InterPro" id="IPR036688">
    <property type="entry name" value="MoeA_C_domain_IV_sf"/>
</dbReference>
<dbReference type="Pfam" id="PF00994">
    <property type="entry name" value="MoCF_biosynth"/>
    <property type="match status" value="1"/>
</dbReference>
<organism evidence="10 11">
    <name type="scientific">Paracidovorax valerianellae</name>
    <dbReference type="NCBI Taxonomy" id="187868"/>
    <lineage>
        <taxon>Bacteria</taxon>
        <taxon>Pseudomonadati</taxon>
        <taxon>Pseudomonadota</taxon>
        <taxon>Betaproteobacteria</taxon>
        <taxon>Burkholderiales</taxon>
        <taxon>Comamonadaceae</taxon>
        <taxon>Paracidovorax</taxon>
    </lineage>
</organism>
<dbReference type="NCBIfam" id="TIGR00177">
    <property type="entry name" value="molyb_syn"/>
    <property type="match status" value="1"/>
</dbReference>
<evidence type="ECO:0000256" key="6">
    <source>
        <dbReference type="ARBA" id="ARBA00023150"/>
    </source>
</evidence>
<feature type="domain" description="MoaB/Mog" evidence="9">
    <location>
        <begin position="200"/>
        <end position="369"/>
    </location>
</feature>
<dbReference type="GO" id="GO:0046872">
    <property type="term" value="F:metal ion binding"/>
    <property type="evidence" value="ECO:0007669"/>
    <property type="project" value="UniProtKB-UniRule"/>
</dbReference>
<dbReference type="EMBL" id="FMZC01000001">
    <property type="protein sequence ID" value="SDC08293.1"/>
    <property type="molecule type" value="Genomic_DNA"/>
</dbReference>
<comment type="cofactor">
    <cofactor evidence="8">
        <name>Mg(2+)</name>
        <dbReference type="ChEBI" id="CHEBI:18420"/>
    </cofactor>
</comment>
<evidence type="ECO:0000256" key="3">
    <source>
        <dbReference type="ARBA" id="ARBA00010763"/>
    </source>
</evidence>
<evidence type="ECO:0000256" key="1">
    <source>
        <dbReference type="ARBA" id="ARBA00002901"/>
    </source>
</evidence>
<dbReference type="Gene3D" id="3.40.980.10">
    <property type="entry name" value="MoaB/Mog-like domain"/>
    <property type="match status" value="1"/>
</dbReference>
<dbReference type="InterPro" id="IPR005111">
    <property type="entry name" value="MoeA_C_domain_IV"/>
</dbReference>
<accession>A0A1G6IPC0</accession>
<keyword evidence="6 8" id="KW-0501">Molybdenum cofactor biosynthesis</keyword>
<dbReference type="SUPFAM" id="SSF53218">
    <property type="entry name" value="Molybdenum cofactor biosynthesis proteins"/>
    <property type="match status" value="1"/>
</dbReference>
<reference evidence="10 11" key="1">
    <citation type="submission" date="2016-10" db="EMBL/GenBank/DDBJ databases">
        <authorList>
            <person name="de Groot N.N."/>
        </authorList>
    </citation>
    <scope>NUCLEOTIDE SEQUENCE [LARGE SCALE GENOMIC DNA]</scope>
    <source>
        <strain evidence="10 11">DSM 16619</strain>
    </source>
</reference>
<gene>
    <name evidence="10" type="ORF">SAMN05192589_101218</name>
</gene>
<dbReference type="Gene3D" id="3.90.105.10">
    <property type="entry name" value="Molybdopterin biosynthesis moea protein, domain 2"/>
    <property type="match status" value="1"/>
</dbReference>
<comment type="function">
    <text evidence="1 8">Catalyzes the insertion of molybdate into adenylated molybdopterin with the concomitant release of AMP.</text>
</comment>
<keyword evidence="11" id="KW-1185">Reference proteome</keyword>
<comment type="similarity">
    <text evidence="3 8">Belongs to the MoeA family.</text>
</comment>
<dbReference type="Pfam" id="PF03453">
    <property type="entry name" value="MoeA_N"/>
    <property type="match status" value="1"/>
</dbReference>
<dbReference type="PROSITE" id="PS01079">
    <property type="entry name" value="MOCF_BIOSYNTHESIS_2"/>
    <property type="match status" value="1"/>
</dbReference>
<dbReference type="InterPro" id="IPR038987">
    <property type="entry name" value="MoeA-like"/>
</dbReference>
<dbReference type="InterPro" id="IPR036425">
    <property type="entry name" value="MoaB/Mog-like_dom_sf"/>
</dbReference>
<dbReference type="EC" id="2.10.1.1" evidence="4 8"/>
<evidence type="ECO:0000256" key="4">
    <source>
        <dbReference type="ARBA" id="ARBA00013269"/>
    </source>
</evidence>
<dbReference type="STRING" id="187868.SAMN05192589_101218"/>
<evidence type="ECO:0000313" key="11">
    <source>
        <dbReference type="Proteomes" id="UP000198781"/>
    </source>
</evidence>
<evidence type="ECO:0000256" key="5">
    <source>
        <dbReference type="ARBA" id="ARBA00021108"/>
    </source>
</evidence>
<evidence type="ECO:0000313" key="10">
    <source>
        <dbReference type="EMBL" id="SDC08293.1"/>
    </source>
</evidence>
<dbReference type="AlphaFoldDB" id="A0A1G6IPC0"/>
<keyword evidence="8" id="KW-0479">Metal-binding</keyword>
<dbReference type="RefSeq" id="WP_092739453.1">
    <property type="nucleotide sequence ID" value="NZ_FMZC01000001.1"/>
</dbReference>
<dbReference type="Pfam" id="PF03454">
    <property type="entry name" value="MoeA_C"/>
    <property type="match status" value="1"/>
</dbReference>
<dbReference type="Gene3D" id="2.40.340.10">
    <property type="entry name" value="MoeA, C-terminal, domain IV"/>
    <property type="match status" value="1"/>
</dbReference>
<evidence type="ECO:0000256" key="2">
    <source>
        <dbReference type="ARBA" id="ARBA00005046"/>
    </source>
</evidence>
<dbReference type="SUPFAM" id="SSF63882">
    <property type="entry name" value="MoeA N-terminal region -like"/>
    <property type="match status" value="1"/>
</dbReference>
<evidence type="ECO:0000259" key="9">
    <source>
        <dbReference type="SMART" id="SM00852"/>
    </source>
</evidence>
<dbReference type="CDD" id="cd00887">
    <property type="entry name" value="MoeA"/>
    <property type="match status" value="1"/>
</dbReference>
<evidence type="ECO:0000256" key="7">
    <source>
        <dbReference type="ARBA" id="ARBA00047317"/>
    </source>
</evidence>
<dbReference type="GO" id="GO:0005829">
    <property type="term" value="C:cytosol"/>
    <property type="evidence" value="ECO:0007669"/>
    <property type="project" value="TreeGrafter"/>
</dbReference>
<dbReference type="PANTHER" id="PTHR10192:SF5">
    <property type="entry name" value="GEPHYRIN"/>
    <property type="match status" value="1"/>
</dbReference>
<dbReference type="InterPro" id="IPR005110">
    <property type="entry name" value="MoeA_linker/N"/>
</dbReference>
<dbReference type="InterPro" id="IPR008284">
    <property type="entry name" value="MoCF_biosynth_CS"/>
</dbReference>
<comment type="catalytic activity">
    <reaction evidence="7">
        <text>adenylyl-molybdopterin + molybdate = Mo-molybdopterin + AMP + H(+)</text>
        <dbReference type="Rhea" id="RHEA:35047"/>
        <dbReference type="ChEBI" id="CHEBI:15378"/>
        <dbReference type="ChEBI" id="CHEBI:36264"/>
        <dbReference type="ChEBI" id="CHEBI:62727"/>
        <dbReference type="ChEBI" id="CHEBI:71302"/>
        <dbReference type="ChEBI" id="CHEBI:456215"/>
        <dbReference type="EC" id="2.10.1.1"/>
    </reaction>
</comment>
<dbReference type="InterPro" id="IPR036135">
    <property type="entry name" value="MoeA_linker/N_sf"/>
</dbReference>
<dbReference type="SUPFAM" id="SSF63867">
    <property type="entry name" value="MoeA C-terminal domain-like"/>
    <property type="match status" value="1"/>
</dbReference>
<dbReference type="InterPro" id="IPR001453">
    <property type="entry name" value="MoaB/Mog_dom"/>
</dbReference>
<comment type="pathway">
    <text evidence="2 8">Cofactor biosynthesis; molybdopterin biosynthesis.</text>
</comment>
<sequence length="458" mass="47815">MTTKTLSEIAASVTGYQPKALPAEAVTAFLQQLVQPLAETESVSLFAALDRVLATDLVSPISVPPHDNSAMDGYAFDGSQLLQVAPGEPLTLRVVGTALAGQTRPASAGPGECVRIMTGAVMPPRLDTVVPQELASVDGDTVHIGAGLLRPGDHRRRAGEDLMQGRVALARGERLTPAALGLVASLGLPSVNVFRWLRVACFSTGDELLSPGDAPRAGAVYDSNRYALLGLLARLGVEPIDLGVVPDTPAQLEAALRRAARQADAVITSGGVSEGDADHLRSTVQRLGDVAFWHVAMRPGRPMAVGRLRREGPDGPMIESASSAINTKADSYHNNSNESTASSLWFGLPGNPVAAMVAFLAFVRPALLRAMGCTRPAAPMLRATTTEALNKKPGRTEYQRGIVSAAPDGALQVRTTGHQGSGVLSSMVQSNGLIVLPHGRGPVNAGDTVDVMMFDGAL</sequence>
<proteinExistence type="inferred from homology"/>
<dbReference type="Gene3D" id="2.170.190.11">
    <property type="entry name" value="Molybdopterin biosynthesis moea protein, domain 3"/>
    <property type="match status" value="1"/>
</dbReference>
<keyword evidence="8" id="KW-0460">Magnesium</keyword>
<dbReference type="FunFam" id="2.40.340.10:FF:000003">
    <property type="entry name" value="Molybdopterin molybdenumtransferase"/>
    <property type="match status" value="1"/>
</dbReference>
<protein>
    <recommendedName>
        <fullName evidence="5 8">Molybdopterin molybdenumtransferase</fullName>
        <ecNumber evidence="4 8">2.10.1.1</ecNumber>
    </recommendedName>
</protein>
<keyword evidence="8" id="KW-0500">Molybdenum</keyword>
<dbReference type="OrthoDB" id="9804758at2"/>